<protein>
    <recommendedName>
        <fullName evidence="3">DUF982 domain-containing protein</fullName>
    </recommendedName>
</protein>
<dbReference type="Gene3D" id="6.10.250.730">
    <property type="match status" value="1"/>
</dbReference>
<dbReference type="EMBL" id="BMZO01000001">
    <property type="protein sequence ID" value="GHC61451.1"/>
    <property type="molecule type" value="Genomic_DNA"/>
</dbReference>
<gene>
    <name evidence="1" type="ORF">GCM10010136_01990</name>
</gene>
<keyword evidence="2" id="KW-1185">Reference proteome</keyword>
<dbReference type="AlphaFoldDB" id="A0A8J3DEP8"/>
<sequence length="77" mass="8416">MRHWFKTPVAIWVGSNTKRVVTSVEEAARLILEDKGWSAIDTMAARTALLAAMEGGSIDDAHREFVQAAKKAGFLAD</sequence>
<reference evidence="1" key="1">
    <citation type="journal article" date="2014" name="Int. J. Syst. Evol. Microbiol.">
        <title>Complete genome sequence of Corynebacterium casei LMG S-19264T (=DSM 44701T), isolated from a smear-ripened cheese.</title>
        <authorList>
            <consortium name="US DOE Joint Genome Institute (JGI-PGF)"/>
            <person name="Walter F."/>
            <person name="Albersmeier A."/>
            <person name="Kalinowski J."/>
            <person name="Ruckert C."/>
        </authorList>
    </citation>
    <scope>NUCLEOTIDE SEQUENCE</scope>
    <source>
        <strain evidence="1">KCTC 42097</strain>
    </source>
</reference>
<comment type="caution">
    <text evidence="1">The sequence shown here is derived from an EMBL/GenBank/DDBJ whole genome shotgun (WGS) entry which is preliminary data.</text>
</comment>
<dbReference type="RefSeq" id="WP_189486924.1">
    <property type="nucleotide sequence ID" value="NZ_BMZO01000001.1"/>
</dbReference>
<evidence type="ECO:0000313" key="2">
    <source>
        <dbReference type="Proteomes" id="UP000641137"/>
    </source>
</evidence>
<accession>A0A8J3DEP8</accession>
<proteinExistence type="predicted"/>
<dbReference type="Pfam" id="PF06169">
    <property type="entry name" value="DUF982"/>
    <property type="match status" value="1"/>
</dbReference>
<name>A0A8J3DEP8_9HYPH</name>
<organism evidence="1 2">
    <name type="scientific">Limoniibacter endophyticus</name>
    <dbReference type="NCBI Taxonomy" id="1565040"/>
    <lineage>
        <taxon>Bacteria</taxon>
        <taxon>Pseudomonadati</taxon>
        <taxon>Pseudomonadota</taxon>
        <taxon>Alphaproteobacteria</taxon>
        <taxon>Hyphomicrobiales</taxon>
        <taxon>Bartonellaceae</taxon>
        <taxon>Limoniibacter</taxon>
    </lineage>
</organism>
<dbReference type="Proteomes" id="UP000641137">
    <property type="component" value="Unassembled WGS sequence"/>
</dbReference>
<evidence type="ECO:0008006" key="3">
    <source>
        <dbReference type="Google" id="ProtNLM"/>
    </source>
</evidence>
<evidence type="ECO:0000313" key="1">
    <source>
        <dbReference type="EMBL" id="GHC61451.1"/>
    </source>
</evidence>
<dbReference type="InterPro" id="IPR010385">
    <property type="entry name" value="DUF982"/>
</dbReference>
<reference evidence="1" key="2">
    <citation type="submission" date="2020-09" db="EMBL/GenBank/DDBJ databases">
        <authorList>
            <person name="Sun Q."/>
            <person name="Kim S."/>
        </authorList>
    </citation>
    <scope>NUCLEOTIDE SEQUENCE</scope>
    <source>
        <strain evidence="1">KCTC 42097</strain>
    </source>
</reference>